<accession>A0AB39YKM6</accession>
<dbReference type="PANTHER" id="PTHR48098:SF1">
    <property type="entry name" value="DIACYLGLYCEROL ACYLTRANSFERASE_MYCOLYLTRANSFERASE AG85A"/>
    <property type="match status" value="1"/>
</dbReference>
<feature type="transmembrane region" description="Helical" evidence="1">
    <location>
        <begin position="104"/>
        <end position="124"/>
    </location>
</feature>
<keyword evidence="1" id="KW-0472">Membrane</keyword>
<keyword evidence="2" id="KW-0378">Hydrolase</keyword>
<protein>
    <submittedName>
        <fullName evidence="2">Alpha/beta hydrolase</fullName>
    </submittedName>
</protein>
<feature type="transmembrane region" description="Helical" evidence="1">
    <location>
        <begin position="14"/>
        <end position="31"/>
    </location>
</feature>
<evidence type="ECO:0000256" key="1">
    <source>
        <dbReference type="SAM" id="Phobius"/>
    </source>
</evidence>
<feature type="transmembrane region" description="Helical" evidence="1">
    <location>
        <begin position="74"/>
        <end position="92"/>
    </location>
</feature>
<organism evidence="2">
    <name type="scientific">Paenarthrobacter sp. AMU7</name>
    <dbReference type="NCBI Taxonomy" id="3162492"/>
    <lineage>
        <taxon>Bacteria</taxon>
        <taxon>Bacillati</taxon>
        <taxon>Actinomycetota</taxon>
        <taxon>Actinomycetes</taxon>
        <taxon>Micrococcales</taxon>
        <taxon>Micrococcaceae</taxon>
        <taxon>Paenarthrobacter</taxon>
    </lineage>
</organism>
<gene>
    <name evidence="2" type="ORF">ABQM86_13410</name>
</gene>
<dbReference type="InterPro" id="IPR050583">
    <property type="entry name" value="Mycobacterial_A85_antigen"/>
</dbReference>
<dbReference type="InterPro" id="IPR029058">
    <property type="entry name" value="AB_hydrolase_fold"/>
</dbReference>
<evidence type="ECO:0000313" key="2">
    <source>
        <dbReference type="EMBL" id="XDV69969.1"/>
    </source>
</evidence>
<keyword evidence="1" id="KW-1133">Transmembrane helix</keyword>
<dbReference type="GO" id="GO:0016747">
    <property type="term" value="F:acyltransferase activity, transferring groups other than amino-acyl groups"/>
    <property type="evidence" value="ECO:0007669"/>
    <property type="project" value="TreeGrafter"/>
</dbReference>
<reference evidence="2" key="1">
    <citation type="submission" date="2024-07" db="EMBL/GenBank/DDBJ databases">
        <authorList>
            <person name="Li J."/>
            <person name="Wei H."/>
            <person name="Ma J."/>
        </authorList>
    </citation>
    <scope>NUCLEOTIDE SEQUENCE</scope>
    <source>
        <strain evidence="2">AMU7</strain>
    </source>
</reference>
<feature type="transmembrane region" description="Helical" evidence="1">
    <location>
        <begin position="38"/>
        <end position="59"/>
    </location>
</feature>
<proteinExistence type="predicted"/>
<dbReference type="RefSeq" id="WP_369744652.1">
    <property type="nucleotide sequence ID" value="NZ_CP165735.1"/>
</dbReference>
<sequence length="433" mass="46306">MDFLSDVSLVGGPFLWFSIACGAAGGMYLLWRRRRSWPLVVVGSLAVSAGIVALIHWILVDLMATFSENLPFETLAWSVPAVAAVLLCAARLPRNSVKGRSLSVLAMLGVVLLSAVQVNLYFGLNNSVGDLLGTAVARIQPLEAGLQRSPDSSKPGPALPEWKAPAAMPAHGILRKADVPGTTSGFTAREAYIYLPPAYQTEPRPKLPVLVLFSGQPGGPADWLTGGQLRSQLDRFAEAHHGVAPVTVVVDPNGSSGANTMCMDSMIAPADTYLSRDVPAWITSTLDVSDDPRLWAVGGFSFGGTCAMQMGTAHPELFPTVLAFAAEREPALAKDRNKTIQDSFDGDTAAFESRTPLALMQQRTYAGSAAYFTAGETDHEFTDYMHELADAARRAGFAAEEHTIPHAGHSWDAVVRGMPGALGFLADRWELSR</sequence>
<dbReference type="Pfam" id="PF00756">
    <property type="entry name" value="Esterase"/>
    <property type="match status" value="1"/>
</dbReference>
<dbReference type="Gene3D" id="3.40.50.1820">
    <property type="entry name" value="alpha/beta hydrolase"/>
    <property type="match status" value="1"/>
</dbReference>
<dbReference type="SUPFAM" id="SSF53474">
    <property type="entry name" value="alpha/beta-Hydrolases"/>
    <property type="match status" value="1"/>
</dbReference>
<dbReference type="GO" id="GO:0016787">
    <property type="term" value="F:hydrolase activity"/>
    <property type="evidence" value="ECO:0007669"/>
    <property type="project" value="UniProtKB-KW"/>
</dbReference>
<dbReference type="AlphaFoldDB" id="A0AB39YKM6"/>
<dbReference type="PANTHER" id="PTHR48098">
    <property type="entry name" value="ENTEROCHELIN ESTERASE-RELATED"/>
    <property type="match status" value="1"/>
</dbReference>
<dbReference type="InterPro" id="IPR000801">
    <property type="entry name" value="Esterase-like"/>
</dbReference>
<name>A0AB39YKM6_9MICC</name>
<dbReference type="EMBL" id="CP165735">
    <property type="protein sequence ID" value="XDV69969.1"/>
    <property type="molecule type" value="Genomic_DNA"/>
</dbReference>
<keyword evidence="1" id="KW-0812">Transmembrane</keyword>